<proteinExistence type="inferred from homology"/>
<dbReference type="OrthoDB" id="9795655at2"/>
<evidence type="ECO:0000256" key="9">
    <source>
        <dbReference type="RuleBase" id="RU369079"/>
    </source>
</evidence>
<dbReference type="AlphaFoldDB" id="A0A1N6DIC6"/>
<dbReference type="GO" id="GO:0005886">
    <property type="term" value="C:plasma membrane"/>
    <property type="evidence" value="ECO:0007669"/>
    <property type="project" value="UniProtKB-SubCell"/>
</dbReference>
<dbReference type="GO" id="GO:0022857">
    <property type="term" value="F:transmembrane transporter activity"/>
    <property type="evidence" value="ECO:0007669"/>
    <property type="project" value="UniProtKB-UniRule"/>
</dbReference>
<keyword evidence="2 9" id="KW-0813">Transport</keyword>
<evidence type="ECO:0000256" key="6">
    <source>
        <dbReference type="ARBA" id="ARBA00022989"/>
    </source>
</evidence>
<dbReference type="Pfam" id="PF04290">
    <property type="entry name" value="DctQ"/>
    <property type="match status" value="1"/>
</dbReference>
<dbReference type="RefSeq" id="WP_074200509.1">
    <property type="nucleotide sequence ID" value="NZ_FSRE01000001.1"/>
</dbReference>
<reference evidence="12" key="1">
    <citation type="submission" date="2016-11" db="EMBL/GenBank/DDBJ databases">
        <authorList>
            <person name="Varghese N."/>
            <person name="Submissions S."/>
        </authorList>
    </citation>
    <scope>NUCLEOTIDE SEQUENCE [LARGE SCALE GENOMIC DNA]</scope>
    <source>
        <strain evidence="12">DSM 17737</strain>
    </source>
</reference>
<sequence length="187" mass="21328">MLTTLIRWHNRLQRRLGHAVAWLTLLLALLTTLVVVLRYGFNTGSIALQESLIYIHATAFMLGAAYTWLRDAHVRVDIFYTRASERTRAWINIAGIVLFVLPMMGFILYASWDYVAASWAIHERSTEDSGLPYVWLLKTLIFIMPVLMLLQALSGLGLWWLTLTAPDKAAPLWAEITPEEDLEQEAV</sequence>
<evidence type="ECO:0000256" key="5">
    <source>
        <dbReference type="ARBA" id="ARBA00022692"/>
    </source>
</evidence>
<evidence type="ECO:0000256" key="8">
    <source>
        <dbReference type="ARBA" id="ARBA00038436"/>
    </source>
</evidence>
<evidence type="ECO:0000256" key="2">
    <source>
        <dbReference type="ARBA" id="ARBA00022448"/>
    </source>
</evidence>
<dbReference type="InterPro" id="IPR055348">
    <property type="entry name" value="DctQ"/>
</dbReference>
<feature type="transmembrane region" description="Helical" evidence="9">
    <location>
        <begin position="132"/>
        <end position="161"/>
    </location>
</feature>
<keyword evidence="12" id="KW-1185">Reference proteome</keyword>
<keyword evidence="3" id="KW-1003">Cell membrane</keyword>
<dbReference type="STRING" id="364032.SAMN05443662_0169"/>
<evidence type="ECO:0000256" key="4">
    <source>
        <dbReference type="ARBA" id="ARBA00022519"/>
    </source>
</evidence>
<feature type="transmembrane region" description="Helical" evidence="9">
    <location>
        <begin position="20"/>
        <end position="41"/>
    </location>
</feature>
<comment type="subcellular location">
    <subcellularLocation>
        <location evidence="1 9">Cell inner membrane</location>
        <topology evidence="1 9">Multi-pass membrane protein</topology>
    </subcellularLocation>
</comment>
<keyword evidence="7 9" id="KW-0472">Membrane</keyword>
<evidence type="ECO:0000259" key="10">
    <source>
        <dbReference type="Pfam" id="PF04290"/>
    </source>
</evidence>
<comment type="function">
    <text evidence="9">Part of the tripartite ATP-independent periplasmic (TRAP) transport system.</text>
</comment>
<feature type="transmembrane region" description="Helical" evidence="9">
    <location>
        <begin position="90"/>
        <end position="112"/>
    </location>
</feature>
<evidence type="ECO:0000256" key="7">
    <source>
        <dbReference type="ARBA" id="ARBA00023136"/>
    </source>
</evidence>
<accession>A0A1N6DIC6</accession>
<dbReference type="Proteomes" id="UP000198461">
    <property type="component" value="Unassembled WGS sequence"/>
</dbReference>
<evidence type="ECO:0000313" key="11">
    <source>
        <dbReference type="EMBL" id="SIN70508.1"/>
    </source>
</evidence>
<comment type="similarity">
    <text evidence="8 9">Belongs to the TRAP transporter small permease family.</text>
</comment>
<dbReference type="PANTHER" id="PTHR35011">
    <property type="entry name" value="2,3-DIKETO-L-GULONATE TRAP TRANSPORTER SMALL PERMEASE PROTEIN YIAM"/>
    <property type="match status" value="1"/>
</dbReference>
<dbReference type="EMBL" id="FSRE01000001">
    <property type="protein sequence ID" value="SIN70508.1"/>
    <property type="molecule type" value="Genomic_DNA"/>
</dbReference>
<name>A0A1N6DIC6_9GAMM</name>
<protein>
    <recommendedName>
        <fullName evidence="9">TRAP transporter small permease protein</fullName>
    </recommendedName>
</protein>
<keyword evidence="6 9" id="KW-1133">Transmembrane helix</keyword>
<dbReference type="PANTHER" id="PTHR35011:SF4">
    <property type="entry name" value="SLL1102 PROTEIN"/>
    <property type="match status" value="1"/>
</dbReference>
<keyword evidence="5 9" id="KW-0812">Transmembrane</keyword>
<comment type="subunit">
    <text evidence="9">The complex comprises the extracytoplasmic solute receptor protein and the two transmembrane proteins.</text>
</comment>
<organism evidence="11 12">
    <name type="scientific">Sulfurivirga caldicuralii</name>
    <dbReference type="NCBI Taxonomy" id="364032"/>
    <lineage>
        <taxon>Bacteria</taxon>
        <taxon>Pseudomonadati</taxon>
        <taxon>Pseudomonadota</taxon>
        <taxon>Gammaproteobacteria</taxon>
        <taxon>Thiotrichales</taxon>
        <taxon>Piscirickettsiaceae</taxon>
        <taxon>Sulfurivirga</taxon>
    </lineage>
</organism>
<feature type="transmembrane region" description="Helical" evidence="9">
    <location>
        <begin position="53"/>
        <end position="69"/>
    </location>
</feature>
<evidence type="ECO:0000313" key="12">
    <source>
        <dbReference type="Proteomes" id="UP000198461"/>
    </source>
</evidence>
<keyword evidence="4 9" id="KW-0997">Cell inner membrane</keyword>
<evidence type="ECO:0000256" key="1">
    <source>
        <dbReference type="ARBA" id="ARBA00004429"/>
    </source>
</evidence>
<evidence type="ECO:0000256" key="3">
    <source>
        <dbReference type="ARBA" id="ARBA00022475"/>
    </source>
</evidence>
<dbReference type="InterPro" id="IPR007387">
    <property type="entry name" value="TRAP_DctQ"/>
</dbReference>
<feature type="domain" description="Tripartite ATP-independent periplasmic transporters DctQ component" evidence="10">
    <location>
        <begin position="27"/>
        <end position="154"/>
    </location>
</feature>
<gene>
    <name evidence="11" type="ORF">SAMN05443662_0169</name>
</gene>